<feature type="region of interest" description="Disordered" evidence="1">
    <location>
        <begin position="88"/>
        <end position="110"/>
    </location>
</feature>
<proteinExistence type="predicted"/>
<protein>
    <recommendedName>
        <fullName evidence="4">Type II toxin-antitoxin system RelE/ParE family toxin</fullName>
    </recommendedName>
</protein>
<evidence type="ECO:0008006" key="4">
    <source>
        <dbReference type="Google" id="ProtNLM"/>
    </source>
</evidence>
<name>A0A5B8U707_9ACTN</name>
<accession>A0A5B8U707</accession>
<dbReference type="OrthoDB" id="5244135at2"/>
<dbReference type="EMBL" id="CP042430">
    <property type="protein sequence ID" value="QEC48939.1"/>
    <property type="molecule type" value="Genomic_DNA"/>
</dbReference>
<gene>
    <name evidence="2" type="ORF">FSW04_16075</name>
</gene>
<keyword evidence="3" id="KW-1185">Reference proteome</keyword>
<dbReference type="RefSeq" id="WP_146921035.1">
    <property type="nucleotide sequence ID" value="NZ_CP042430.1"/>
</dbReference>
<feature type="compositionally biased region" description="Basic and acidic residues" evidence="1">
    <location>
        <begin position="96"/>
        <end position="110"/>
    </location>
</feature>
<sequence length="110" mass="12255">MLVAVTDHAVERYRQRVAGALDARAEIVRRVAEAVEAGRVSDEPPPGATGARGSVYVADRVDRSVVYVCRRDGDELVVVTLWEREGGVAPPRVPRRYTDALRRDDRRRDG</sequence>
<dbReference type="KEGG" id="bsol:FSW04_16075"/>
<evidence type="ECO:0000256" key="1">
    <source>
        <dbReference type="SAM" id="MobiDB-lite"/>
    </source>
</evidence>
<dbReference type="Proteomes" id="UP000321805">
    <property type="component" value="Chromosome"/>
</dbReference>
<dbReference type="AlphaFoldDB" id="A0A5B8U707"/>
<organism evidence="2 3">
    <name type="scientific">Baekduia soli</name>
    <dbReference type="NCBI Taxonomy" id="496014"/>
    <lineage>
        <taxon>Bacteria</taxon>
        <taxon>Bacillati</taxon>
        <taxon>Actinomycetota</taxon>
        <taxon>Thermoleophilia</taxon>
        <taxon>Solirubrobacterales</taxon>
        <taxon>Baekduiaceae</taxon>
        <taxon>Baekduia</taxon>
    </lineage>
</organism>
<reference evidence="2 3" key="1">
    <citation type="journal article" date="2018" name="J. Microbiol.">
        <title>Baekduia soli gen. nov., sp. nov., a novel bacterium isolated from the soil of Baekdu Mountain and proposal of a novel family name, Baekduiaceae fam. nov.</title>
        <authorList>
            <person name="An D.S."/>
            <person name="Siddiqi M.Z."/>
            <person name="Kim K.H."/>
            <person name="Yu H.S."/>
            <person name="Im W.T."/>
        </authorList>
    </citation>
    <scope>NUCLEOTIDE SEQUENCE [LARGE SCALE GENOMIC DNA]</scope>
    <source>
        <strain evidence="2 3">BR7-21</strain>
    </source>
</reference>
<evidence type="ECO:0000313" key="2">
    <source>
        <dbReference type="EMBL" id="QEC48939.1"/>
    </source>
</evidence>
<evidence type="ECO:0000313" key="3">
    <source>
        <dbReference type="Proteomes" id="UP000321805"/>
    </source>
</evidence>